<evidence type="ECO:0000256" key="1">
    <source>
        <dbReference type="ARBA" id="ARBA00022679"/>
    </source>
</evidence>
<dbReference type="CDD" id="cd14014">
    <property type="entry name" value="STKc_PknB_like"/>
    <property type="match status" value="1"/>
</dbReference>
<proteinExistence type="predicted"/>
<dbReference type="SUPFAM" id="SSF56112">
    <property type="entry name" value="Protein kinase-like (PK-like)"/>
    <property type="match status" value="1"/>
</dbReference>
<dbReference type="InterPro" id="IPR008271">
    <property type="entry name" value="Ser/Thr_kinase_AS"/>
</dbReference>
<evidence type="ECO:0000256" key="2">
    <source>
        <dbReference type="ARBA" id="ARBA00022741"/>
    </source>
</evidence>
<dbReference type="Gene3D" id="3.30.200.20">
    <property type="entry name" value="Phosphorylase Kinase, domain 1"/>
    <property type="match status" value="1"/>
</dbReference>
<feature type="transmembrane region" description="Helical" evidence="6">
    <location>
        <begin position="394"/>
        <end position="415"/>
    </location>
</feature>
<feature type="domain" description="Protein kinase" evidence="7">
    <location>
        <begin position="543"/>
        <end position="806"/>
    </location>
</feature>
<feature type="transmembrane region" description="Helical" evidence="6">
    <location>
        <begin position="367"/>
        <end position="388"/>
    </location>
</feature>
<dbReference type="GO" id="GO:0004674">
    <property type="term" value="F:protein serine/threonine kinase activity"/>
    <property type="evidence" value="ECO:0007669"/>
    <property type="project" value="UniProtKB-EC"/>
</dbReference>
<dbReference type="PANTHER" id="PTHR43289">
    <property type="entry name" value="MITOGEN-ACTIVATED PROTEIN KINASE KINASE KINASE 20-RELATED"/>
    <property type="match status" value="1"/>
</dbReference>
<gene>
    <name evidence="8" type="ORF">Q4521_10070</name>
</gene>
<dbReference type="PANTHER" id="PTHR43289:SF6">
    <property type="entry name" value="SERINE_THREONINE-PROTEIN KINASE NEKL-3"/>
    <property type="match status" value="1"/>
</dbReference>
<organism evidence="8 9">
    <name type="scientific">Saccharophagus degradans</name>
    <dbReference type="NCBI Taxonomy" id="86304"/>
    <lineage>
        <taxon>Bacteria</taxon>
        <taxon>Pseudomonadati</taxon>
        <taxon>Pseudomonadota</taxon>
        <taxon>Gammaproteobacteria</taxon>
        <taxon>Cellvibrionales</taxon>
        <taxon>Cellvibrionaceae</taxon>
        <taxon>Saccharophagus</taxon>
    </lineage>
</organism>
<keyword evidence="6" id="KW-0812">Transmembrane</keyword>
<protein>
    <submittedName>
        <fullName evidence="8">Serine/threonine-protein kinase</fullName>
        <ecNumber evidence="8">2.7.11.1</ecNumber>
    </submittedName>
</protein>
<sequence>MTALKQRWAKAIWRAVLAFSTRGMVVVVLLGFCLLPTSYTRFAPLDLLTAKLASYLVEAPQTLRGVTVIEVPERSMQLWASDIHRAGPLSSLLSNVLHGQAGFVTLVLPQPIDFPTGPASELLQELAVDNPQAQTLVDRQAYLASLLADKRLVIGVSSPRQPWLPAGAKPIPIVASDTPIWQHETLQRWLWVSPQNYGAALDSRPNVEHFPVYAAHNGIYRLAYQQDSEQVYPHLLLHQLKEKQAQVWSDSKGFPYRWQPSDGFVVGNHTIHASASAGIVPLWGLTERMTPYIERLSLEEGLARGAFPEQVYIVSDADSTAIPLILSAASLSKGDYLWQPLWVAPSLKLFMLLALCYLIFIMPRLRVATGVWITSALIIFAFVSATVLGAVRHIWVPATTVSLLLAFGHLGVLIWRDKRTKWQALTEQAEKASVLQASIHLANGALDDAYDVLQNCKASGEAFSYLYELSGLYASKRNYERAIATLDSLIERAPNYKDAKQKRSAIASVHRSQQNQLEKTTLMIDATVAIDAHKVDRPVLGRYEIRSALGKGAMGQVYLGFDPRIARQVAIKTLNYNQFDAAALPDIKQRFFREAEAAGRLNHPNIVAVYDLGEEPDLAFIAMDYVDGSPLSAFVNADNLLPVFEVYRVIHDVAVALEYAHQHQIVHRDIKPGNIMYRPVPYHLKVADFGIARLTDNSQTTTGEILGSPLYMAPEQLKGKKVDYAADLFSLGVTFYQLLSGELPFKGDNLASLTYEIIHGKHKSVRQVRKDLPTSAARITNQALQKDASDRYSSAADMAAALNKAIKRDFSQEAKKAGFV</sequence>
<dbReference type="Proteomes" id="UP001169760">
    <property type="component" value="Unassembled WGS sequence"/>
</dbReference>
<keyword evidence="6" id="KW-1133">Transmembrane helix</keyword>
<dbReference type="InterPro" id="IPR017441">
    <property type="entry name" value="Protein_kinase_ATP_BS"/>
</dbReference>
<evidence type="ECO:0000313" key="8">
    <source>
        <dbReference type="EMBL" id="MDO6422820.1"/>
    </source>
</evidence>
<dbReference type="PROSITE" id="PS00107">
    <property type="entry name" value="PROTEIN_KINASE_ATP"/>
    <property type="match status" value="1"/>
</dbReference>
<keyword evidence="6" id="KW-0472">Membrane</keyword>
<dbReference type="InterPro" id="IPR000719">
    <property type="entry name" value="Prot_kinase_dom"/>
</dbReference>
<reference evidence="8" key="1">
    <citation type="submission" date="2023-07" db="EMBL/GenBank/DDBJ databases">
        <title>Genome content predicts the carbon catabolic preferences of heterotrophic bacteria.</title>
        <authorList>
            <person name="Gralka M."/>
        </authorList>
    </citation>
    <scope>NUCLEOTIDE SEQUENCE</scope>
    <source>
        <strain evidence="8">I3M17_2</strain>
    </source>
</reference>
<dbReference type="AlphaFoldDB" id="A0AAW7X4T8"/>
<keyword evidence="1 8" id="KW-0808">Transferase</keyword>
<keyword evidence="4 5" id="KW-0067">ATP-binding</keyword>
<dbReference type="RefSeq" id="WP_303492710.1">
    <property type="nucleotide sequence ID" value="NZ_JAUOPB010000007.1"/>
</dbReference>
<keyword evidence="2 5" id="KW-0547">Nucleotide-binding</keyword>
<dbReference type="InterPro" id="IPR011009">
    <property type="entry name" value="Kinase-like_dom_sf"/>
</dbReference>
<evidence type="ECO:0000256" key="3">
    <source>
        <dbReference type="ARBA" id="ARBA00022777"/>
    </source>
</evidence>
<dbReference type="EMBL" id="JAUOPB010000007">
    <property type="protein sequence ID" value="MDO6422820.1"/>
    <property type="molecule type" value="Genomic_DNA"/>
</dbReference>
<comment type="caution">
    <text evidence="8">The sequence shown here is derived from an EMBL/GenBank/DDBJ whole genome shotgun (WGS) entry which is preliminary data.</text>
</comment>
<feature type="binding site" evidence="5">
    <location>
        <position position="572"/>
    </location>
    <ligand>
        <name>ATP</name>
        <dbReference type="ChEBI" id="CHEBI:30616"/>
    </ligand>
</feature>
<name>A0AAW7X4T8_9GAMM</name>
<feature type="transmembrane region" description="Helical" evidence="6">
    <location>
        <begin position="341"/>
        <end position="360"/>
    </location>
</feature>
<dbReference type="PROSITE" id="PS50011">
    <property type="entry name" value="PROTEIN_KINASE_DOM"/>
    <property type="match status" value="1"/>
</dbReference>
<evidence type="ECO:0000256" key="6">
    <source>
        <dbReference type="SAM" id="Phobius"/>
    </source>
</evidence>
<dbReference type="GO" id="GO:0005524">
    <property type="term" value="F:ATP binding"/>
    <property type="evidence" value="ECO:0007669"/>
    <property type="project" value="UniProtKB-UniRule"/>
</dbReference>
<dbReference type="PROSITE" id="PS00108">
    <property type="entry name" value="PROTEIN_KINASE_ST"/>
    <property type="match status" value="1"/>
</dbReference>
<accession>A0AAW7X4T8</accession>
<evidence type="ECO:0000313" key="9">
    <source>
        <dbReference type="Proteomes" id="UP001169760"/>
    </source>
</evidence>
<keyword evidence="3 8" id="KW-0418">Kinase</keyword>
<evidence type="ECO:0000256" key="5">
    <source>
        <dbReference type="PROSITE-ProRule" id="PRU10141"/>
    </source>
</evidence>
<dbReference type="Gene3D" id="1.10.510.10">
    <property type="entry name" value="Transferase(Phosphotransferase) domain 1"/>
    <property type="match status" value="1"/>
</dbReference>
<evidence type="ECO:0000259" key="7">
    <source>
        <dbReference type="PROSITE" id="PS50011"/>
    </source>
</evidence>
<dbReference type="SMART" id="SM00220">
    <property type="entry name" value="S_TKc"/>
    <property type="match status" value="1"/>
</dbReference>
<dbReference type="Pfam" id="PF00069">
    <property type="entry name" value="Pkinase"/>
    <property type="match status" value="1"/>
</dbReference>
<evidence type="ECO:0000256" key="4">
    <source>
        <dbReference type="ARBA" id="ARBA00022840"/>
    </source>
</evidence>
<dbReference type="EC" id="2.7.11.1" evidence="8"/>